<dbReference type="AlphaFoldDB" id="A0A0F9AA78"/>
<evidence type="ECO:0000256" key="1">
    <source>
        <dbReference type="SAM" id="MobiDB-lite"/>
    </source>
</evidence>
<feature type="non-terminal residue" evidence="3">
    <location>
        <position position="1"/>
    </location>
</feature>
<feature type="compositionally biased region" description="Polar residues" evidence="1">
    <location>
        <begin position="216"/>
        <end position="226"/>
    </location>
</feature>
<comment type="caution">
    <text evidence="3">The sequence shown here is derived from an EMBL/GenBank/DDBJ whole genome shotgun (WGS) entry which is preliminary data.</text>
</comment>
<proteinExistence type="predicted"/>
<keyword evidence="2" id="KW-1133">Transmembrane helix</keyword>
<feature type="transmembrane region" description="Helical" evidence="2">
    <location>
        <begin position="32"/>
        <end position="50"/>
    </location>
</feature>
<organism evidence="3">
    <name type="scientific">marine sediment metagenome</name>
    <dbReference type="NCBI Taxonomy" id="412755"/>
    <lineage>
        <taxon>unclassified sequences</taxon>
        <taxon>metagenomes</taxon>
        <taxon>ecological metagenomes</taxon>
    </lineage>
</organism>
<protein>
    <submittedName>
        <fullName evidence="3">Uncharacterized protein</fullName>
    </submittedName>
</protein>
<accession>A0A0F9AA78</accession>
<feature type="compositionally biased region" description="Basic and acidic residues" evidence="1">
    <location>
        <begin position="228"/>
        <end position="240"/>
    </location>
</feature>
<dbReference type="EMBL" id="LAZR01043738">
    <property type="protein sequence ID" value="KKL06365.1"/>
    <property type="molecule type" value="Genomic_DNA"/>
</dbReference>
<feature type="transmembrane region" description="Helical" evidence="2">
    <location>
        <begin position="6"/>
        <end position="25"/>
    </location>
</feature>
<gene>
    <name evidence="3" type="ORF">LCGC14_2596770</name>
</gene>
<keyword evidence="2" id="KW-0812">Transmembrane</keyword>
<keyword evidence="2" id="KW-0472">Membrane</keyword>
<feature type="transmembrane region" description="Helical" evidence="2">
    <location>
        <begin position="189"/>
        <end position="207"/>
    </location>
</feature>
<feature type="transmembrane region" description="Helical" evidence="2">
    <location>
        <begin position="56"/>
        <end position="78"/>
    </location>
</feature>
<name>A0A0F9AA78_9ZZZZ</name>
<feature type="region of interest" description="Disordered" evidence="1">
    <location>
        <begin position="216"/>
        <end position="240"/>
    </location>
</feature>
<feature type="transmembrane region" description="Helical" evidence="2">
    <location>
        <begin position="146"/>
        <end position="168"/>
    </location>
</feature>
<evidence type="ECO:0000313" key="3">
    <source>
        <dbReference type="EMBL" id="KKL06365.1"/>
    </source>
</evidence>
<sequence length="240" mass="27660">LFGIDWGLIYTAPFILIGLVALFIFRFPLKKRLLVCLAPMAVNFYMIVMWKEQGAWYGYRYIIASIIPLLVYPLALLIQRSERKYGRKVAMIWGLIAVVPLLSMLSFEGNSTNLTLALSWNSFGAYQWGNNTYQVEIWKMLVSHPIQLFIAIFKGGLLYLVYIGAQVMNAMHMLPAIVSEKYPGFQLHIMVKTFIIYALPFVLYWTIAKRRLPSETEQQNYPTTEETGNDHSRAAERDTK</sequence>
<evidence type="ECO:0000256" key="2">
    <source>
        <dbReference type="SAM" id="Phobius"/>
    </source>
</evidence>
<reference evidence="3" key="1">
    <citation type="journal article" date="2015" name="Nature">
        <title>Complex archaea that bridge the gap between prokaryotes and eukaryotes.</title>
        <authorList>
            <person name="Spang A."/>
            <person name="Saw J.H."/>
            <person name="Jorgensen S.L."/>
            <person name="Zaremba-Niedzwiedzka K."/>
            <person name="Martijn J."/>
            <person name="Lind A.E."/>
            <person name="van Eijk R."/>
            <person name="Schleper C."/>
            <person name="Guy L."/>
            <person name="Ettema T.J."/>
        </authorList>
    </citation>
    <scope>NUCLEOTIDE SEQUENCE</scope>
</reference>